<dbReference type="PANTHER" id="PTHR30093">
    <property type="entry name" value="GENERAL SECRETION PATHWAY PROTEIN G"/>
    <property type="match status" value="1"/>
</dbReference>
<dbReference type="Gene3D" id="3.30.700.10">
    <property type="entry name" value="Glycoprotein, Type 4 Pilin"/>
    <property type="match status" value="1"/>
</dbReference>
<keyword evidence="7" id="KW-1185">Reference proteome</keyword>
<reference evidence="6 7" key="1">
    <citation type="submission" date="2024-05" db="EMBL/GenBank/DDBJ databases">
        <authorList>
            <person name="De Oliveira J.P."/>
            <person name="Noriler S.A."/>
            <person name="De Oliveira A.G."/>
            <person name="Sipoli D.S."/>
        </authorList>
    </citation>
    <scope>NUCLEOTIDE SEQUENCE [LARGE SCALE GENOMIC DNA]</scope>
    <source>
        <strain evidence="6 7">LABIM192</strain>
    </source>
</reference>
<protein>
    <submittedName>
        <fullName evidence="6">Pilin</fullName>
    </submittedName>
</protein>
<sequence length="244" mass="25974">MLAQSERAVGGDEKRQFLTYADKAVPARRLGMRAARGWHASCWTAMHNMTGQTRIFFEDETEGAATRCFPLWLGLANWEFNMKKQRMQQGFTLIELMIVVAIVGILAAIAIPAYQDYTKRARVSEGLSLASAAQTAIAEYYSSQGAFYSSGSAPFNTGYGLAAATSITGSSVSQVAVQANGVIQVTFNNTVSNGSIIELVPVVGTGSVTWVCTYTGSSAAASNAIAINSANQLSSGWVPSTCRI</sequence>
<dbReference type="RefSeq" id="WP_328589923.1">
    <property type="nucleotide sequence ID" value="NZ_CP029554.1"/>
</dbReference>
<dbReference type="InterPro" id="IPR012902">
    <property type="entry name" value="N_methyl_site"/>
</dbReference>
<keyword evidence="4" id="KW-0281">Fimbrium</keyword>
<keyword evidence="5" id="KW-1133">Transmembrane helix</keyword>
<keyword evidence="2" id="KW-0488">Methylation</keyword>
<evidence type="ECO:0000256" key="4">
    <source>
        <dbReference type="RuleBase" id="RU000389"/>
    </source>
</evidence>
<feature type="transmembrane region" description="Helical" evidence="5">
    <location>
        <begin position="91"/>
        <end position="114"/>
    </location>
</feature>
<organism evidence="6 7">
    <name type="scientific">Chromobacterium phragmitis</name>
    <dbReference type="NCBI Taxonomy" id="2202141"/>
    <lineage>
        <taxon>Bacteria</taxon>
        <taxon>Pseudomonadati</taxon>
        <taxon>Pseudomonadota</taxon>
        <taxon>Betaproteobacteria</taxon>
        <taxon>Neisseriales</taxon>
        <taxon>Chromobacteriaceae</taxon>
        <taxon>Chromobacterium</taxon>
    </lineage>
</organism>
<evidence type="ECO:0000313" key="7">
    <source>
        <dbReference type="Proteomes" id="UP001462502"/>
    </source>
</evidence>
<keyword evidence="3" id="KW-1015">Disulfide bond</keyword>
<dbReference type="InterPro" id="IPR001082">
    <property type="entry name" value="Pilin"/>
</dbReference>
<proteinExistence type="inferred from homology"/>
<evidence type="ECO:0000256" key="5">
    <source>
        <dbReference type="SAM" id="Phobius"/>
    </source>
</evidence>
<evidence type="ECO:0000256" key="3">
    <source>
        <dbReference type="ARBA" id="ARBA00023157"/>
    </source>
</evidence>
<evidence type="ECO:0000256" key="1">
    <source>
        <dbReference type="ARBA" id="ARBA00005233"/>
    </source>
</evidence>
<comment type="caution">
    <text evidence="6">The sequence shown here is derived from an EMBL/GenBank/DDBJ whole genome shotgun (WGS) entry which is preliminary data.</text>
</comment>
<comment type="similarity">
    <text evidence="1 4">Belongs to the N-Me-Phe pilin family.</text>
</comment>
<dbReference type="Pfam" id="PF07963">
    <property type="entry name" value="N_methyl"/>
    <property type="match status" value="1"/>
</dbReference>
<gene>
    <name evidence="6" type="ORF">ABI908_12505</name>
</gene>
<dbReference type="PROSITE" id="PS00409">
    <property type="entry name" value="PROKAR_NTER_METHYL"/>
    <property type="match status" value="1"/>
</dbReference>
<accession>A0ABV0IW47</accession>
<dbReference type="PANTHER" id="PTHR30093:SF34">
    <property type="entry name" value="PREPILIN PEPTIDASE-DEPENDENT PROTEIN D"/>
    <property type="match status" value="1"/>
</dbReference>
<dbReference type="InterPro" id="IPR045584">
    <property type="entry name" value="Pilin-like"/>
</dbReference>
<keyword evidence="5" id="KW-0472">Membrane</keyword>
<dbReference type="Proteomes" id="UP001462502">
    <property type="component" value="Unassembled WGS sequence"/>
</dbReference>
<evidence type="ECO:0000313" key="6">
    <source>
        <dbReference type="EMBL" id="MEO9384912.1"/>
    </source>
</evidence>
<dbReference type="EMBL" id="JBDXMI010000001">
    <property type="protein sequence ID" value="MEO9384912.1"/>
    <property type="molecule type" value="Genomic_DNA"/>
</dbReference>
<evidence type="ECO:0000256" key="2">
    <source>
        <dbReference type="ARBA" id="ARBA00022481"/>
    </source>
</evidence>
<name>A0ABV0IW47_9NEIS</name>
<dbReference type="SUPFAM" id="SSF54523">
    <property type="entry name" value="Pili subunits"/>
    <property type="match status" value="1"/>
</dbReference>
<keyword evidence="5" id="KW-0812">Transmembrane</keyword>
<dbReference type="NCBIfam" id="TIGR02532">
    <property type="entry name" value="IV_pilin_GFxxxE"/>
    <property type="match status" value="1"/>
</dbReference>
<dbReference type="Pfam" id="PF00114">
    <property type="entry name" value="Pilin"/>
    <property type="match status" value="1"/>
</dbReference>